<evidence type="ECO:0000259" key="2">
    <source>
        <dbReference type="Pfam" id="PF13952"/>
    </source>
</evidence>
<feature type="signal peptide" evidence="1">
    <location>
        <begin position="1"/>
        <end position="16"/>
    </location>
</feature>
<evidence type="ECO:0000256" key="1">
    <source>
        <dbReference type="SAM" id="SignalP"/>
    </source>
</evidence>
<dbReference type="InterPro" id="IPR025452">
    <property type="entry name" value="DUF4218"/>
</dbReference>
<evidence type="ECO:0000259" key="3">
    <source>
        <dbReference type="Pfam" id="PF13960"/>
    </source>
</evidence>
<dbReference type="PANTHER" id="PTHR48258:SF4">
    <property type="entry name" value="DUF4216 DOMAIN-CONTAINING PROTEIN"/>
    <property type="match status" value="1"/>
</dbReference>
<feature type="non-terminal residue" evidence="4">
    <location>
        <position position="1"/>
    </location>
</feature>
<keyword evidence="1" id="KW-0732">Signal</keyword>
<dbReference type="Proteomes" id="UP000257109">
    <property type="component" value="Unassembled WGS sequence"/>
</dbReference>
<dbReference type="Pfam" id="PF03004">
    <property type="entry name" value="Transposase_24"/>
    <property type="match status" value="1"/>
</dbReference>
<dbReference type="PANTHER" id="PTHR48258">
    <property type="entry name" value="DUF4218 DOMAIN-CONTAINING PROTEIN-RELATED"/>
    <property type="match status" value="1"/>
</dbReference>
<reference evidence="4" key="1">
    <citation type="submission" date="2018-05" db="EMBL/GenBank/DDBJ databases">
        <title>Draft genome of Mucuna pruriens seed.</title>
        <authorList>
            <person name="Nnadi N.E."/>
            <person name="Vos R."/>
            <person name="Hasami M.H."/>
            <person name="Devisetty U.K."/>
            <person name="Aguiy J.C."/>
        </authorList>
    </citation>
    <scope>NUCLEOTIDE SEQUENCE [LARGE SCALE GENOMIC DNA]</scope>
    <source>
        <strain evidence="4">JCA_2017</strain>
    </source>
</reference>
<feature type="domain" description="DUF4218" evidence="3">
    <location>
        <begin position="14"/>
        <end position="69"/>
    </location>
</feature>
<feature type="chain" id="PRO_5016637191" description="DUF4218 domain-containing protein" evidence="1">
    <location>
        <begin position="17"/>
        <end position="428"/>
    </location>
</feature>
<evidence type="ECO:0000313" key="5">
    <source>
        <dbReference type="Proteomes" id="UP000257109"/>
    </source>
</evidence>
<dbReference type="OrthoDB" id="1434681at2759"/>
<gene>
    <name evidence="4" type="ORF">CR513_18282</name>
</gene>
<evidence type="ECO:0000313" key="4">
    <source>
        <dbReference type="EMBL" id="RDX98745.1"/>
    </source>
</evidence>
<dbReference type="InterPro" id="IPR004252">
    <property type="entry name" value="Probable_transposase_24"/>
</dbReference>
<accession>A0A371H7H6</accession>
<dbReference type="AlphaFoldDB" id="A0A371H7H6"/>
<name>A0A371H7H6_MUCPR</name>
<organism evidence="4 5">
    <name type="scientific">Mucuna pruriens</name>
    <name type="common">Velvet bean</name>
    <name type="synonym">Dolichos pruriens</name>
    <dbReference type="NCBI Taxonomy" id="157652"/>
    <lineage>
        <taxon>Eukaryota</taxon>
        <taxon>Viridiplantae</taxon>
        <taxon>Streptophyta</taxon>
        <taxon>Embryophyta</taxon>
        <taxon>Tracheophyta</taxon>
        <taxon>Spermatophyta</taxon>
        <taxon>Magnoliopsida</taxon>
        <taxon>eudicotyledons</taxon>
        <taxon>Gunneridae</taxon>
        <taxon>Pentapetalae</taxon>
        <taxon>rosids</taxon>
        <taxon>fabids</taxon>
        <taxon>Fabales</taxon>
        <taxon>Fabaceae</taxon>
        <taxon>Papilionoideae</taxon>
        <taxon>50 kb inversion clade</taxon>
        <taxon>NPAAA clade</taxon>
        <taxon>indigoferoid/millettioid clade</taxon>
        <taxon>Phaseoleae</taxon>
        <taxon>Mucuna</taxon>
    </lineage>
</organism>
<protein>
    <recommendedName>
        <fullName evidence="6">DUF4218 domain-containing protein</fullName>
    </recommendedName>
</protein>
<comment type="caution">
    <text evidence="4">The sequence shown here is derived from an EMBL/GenBank/DDBJ whole genome shotgun (WGS) entry which is preliminary data.</text>
</comment>
<feature type="domain" description="DUF4216" evidence="2">
    <location>
        <begin position="150"/>
        <end position="197"/>
    </location>
</feature>
<dbReference type="STRING" id="157652.A0A371H7H6"/>
<dbReference type="InterPro" id="IPR025312">
    <property type="entry name" value="DUF4216"/>
</dbReference>
<sequence length="428" mass="49694">MGALTKLSLFFKEICAIELCASIMENAKLSIVETLCKLEKIFLPTFFDMMEHLIMHLPYEAKVGRYVQIFPILLLCNLIQNCKQDALKFLEMMIILQPTIVFVMIHRFHTKESGQNKATINSGVCVRGNIYGENDLDYYGIIEEILEFNVDVRFGLVDVNPKSKLHSYEPFVLASQAQQVYYTMYPQKRGRARGEWWATCKVRRKLFIAKTINDEHDDGSLGTHNVIPEDEVVFLLDTNTPMEEDKYKFMSYFDCNMARTVWERICMDHFLGCLKNERKIALKWVSSKKLADTKGHGPPGIKSEVWDGLVDIWLTPEWEKKSNANRSNRAVVLDSMLHTRGLISFAEHKRSMAKLKHLISYRYVYDHVYKNKYVSQHSKNETSLLKESCNIVMLEKYEVLGLKKRQVFGTSSSEVISHRSFSHFNSYN</sequence>
<dbReference type="Pfam" id="PF13960">
    <property type="entry name" value="DUF4218"/>
    <property type="match status" value="1"/>
</dbReference>
<proteinExistence type="predicted"/>
<keyword evidence="5" id="KW-1185">Reference proteome</keyword>
<dbReference type="EMBL" id="QJKJ01003384">
    <property type="protein sequence ID" value="RDX98745.1"/>
    <property type="molecule type" value="Genomic_DNA"/>
</dbReference>
<dbReference type="Pfam" id="PF13952">
    <property type="entry name" value="DUF4216"/>
    <property type="match status" value="1"/>
</dbReference>
<evidence type="ECO:0008006" key="6">
    <source>
        <dbReference type="Google" id="ProtNLM"/>
    </source>
</evidence>